<proteinExistence type="inferred from homology"/>
<dbReference type="AlphaFoldDB" id="A0A919F8M1"/>
<dbReference type="EMBL" id="BNBA01000013">
    <property type="protein sequence ID" value="GHH53908.1"/>
    <property type="molecule type" value="Genomic_DNA"/>
</dbReference>
<reference evidence="7" key="2">
    <citation type="submission" date="2020-09" db="EMBL/GenBank/DDBJ databases">
        <authorList>
            <person name="Sun Q."/>
            <person name="Ohkuma M."/>
        </authorList>
    </citation>
    <scope>NUCLEOTIDE SEQUENCE</scope>
    <source>
        <strain evidence="7">JCM 13306</strain>
    </source>
</reference>
<evidence type="ECO:0000313" key="7">
    <source>
        <dbReference type="EMBL" id="GHH53908.1"/>
    </source>
</evidence>
<evidence type="ECO:0000256" key="5">
    <source>
        <dbReference type="ARBA" id="ARBA00012060"/>
    </source>
</evidence>
<dbReference type="GO" id="GO:0003855">
    <property type="term" value="F:3-dehydroquinate dehydratase activity"/>
    <property type="evidence" value="ECO:0007669"/>
    <property type="project" value="UniProtKB-EC"/>
</dbReference>
<accession>A0A919F8M1</accession>
<protein>
    <recommendedName>
        <fullName evidence="5">3-dehydroquinate dehydratase</fullName>
        <ecNumber evidence="5">4.2.1.10</ecNumber>
    </recommendedName>
</protein>
<dbReference type="Gene3D" id="3.40.50.9100">
    <property type="entry name" value="Dehydroquinase, class II"/>
    <property type="match status" value="1"/>
</dbReference>
<dbReference type="RefSeq" id="WP_434029291.1">
    <property type="nucleotide sequence ID" value="NZ_BNBA01000013.1"/>
</dbReference>
<dbReference type="Proteomes" id="UP000623958">
    <property type="component" value="Unassembled WGS sequence"/>
</dbReference>
<comment type="caution">
    <text evidence="7">The sequence shown here is derived from an EMBL/GenBank/DDBJ whole genome shotgun (WGS) entry which is preliminary data.</text>
</comment>
<comment type="pathway">
    <text evidence="2">Metabolic intermediate biosynthesis; chorismate biosynthesis; chorismate from D-erythrose 4-phosphate and phosphoenolpyruvate: step 3/7.</text>
</comment>
<name>A0A919F8M1_9XANT</name>
<dbReference type="EC" id="4.2.1.10" evidence="5"/>
<keyword evidence="6" id="KW-0456">Lyase</keyword>
<keyword evidence="8" id="KW-1185">Reference proteome</keyword>
<organism evidence="7 8">
    <name type="scientific">Xanthomonas boreopolis</name>
    <dbReference type="NCBI Taxonomy" id="86183"/>
    <lineage>
        <taxon>Bacteria</taxon>
        <taxon>Pseudomonadati</taxon>
        <taxon>Pseudomonadota</taxon>
        <taxon>Gammaproteobacteria</taxon>
        <taxon>Lysobacterales</taxon>
        <taxon>Lysobacteraceae</taxon>
        <taxon>Xanthomonas</taxon>
    </lineage>
</organism>
<evidence type="ECO:0000256" key="3">
    <source>
        <dbReference type="ARBA" id="ARBA00011037"/>
    </source>
</evidence>
<gene>
    <name evidence="7" type="primary">aroD</name>
    <name evidence="7" type="ORF">GCM10009090_19940</name>
</gene>
<sequence length="146" mass="15079">MSILIVRGPAGQGARGPVPLPRGLLGQLVASVGEAGHALSVRACGDERELLDALRLAHPSGRHALILDAGAAAGSARLARVLASLQLPRVDVDVRAARTAGFADDAKHGCLARVRGYGMQGYMLAAYILLEHLGCSGWSESVHVGT</sequence>
<dbReference type="InterPro" id="IPR036441">
    <property type="entry name" value="DHquinase_II_sf"/>
</dbReference>
<evidence type="ECO:0000313" key="8">
    <source>
        <dbReference type="Proteomes" id="UP000623958"/>
    </source>
</evidence>
<evidence type="ECO:0000256" key="4">
    <source>
        <dbReference type="ARBA" id="ARBA00011193"/>
    </source>
</evidence>
<comment type="catalytic activity">
    <reaction evidence="1">
        <text>3-dehydroquinate = 3-dehydroshikimate + H2O</text>
        <dbReference type="Rhea" id="RHEA:21096"/>
        <dbReference type="ChEBI" id="CHEBI:15377"/>
        <dbReference type="ChEBI" id="CHEBI:16630"/>
        <dbReference type="ChEBI" id="CHEBI:32364"/>
        <dbReference type="EC" id="4.2.1.10"/>
    </reaction>
</comment>
<evidence type="ECO:0000256" key="2">
    <source>
        <dbReference type="ARBA" id="ARBA00004902"/>
    </source>
</evidence>
<dbReference type="SUPFAM" id="SSF52304">
    <property type="entry name" value="Type II 3-dehydroquinate dehydratase"/>
    <property type="match status" value="1"/>
</dbReference>
<reference evidence="7" key="1">
    <citation type="journal article" date="2014" name="Int. J. Syst. Evol. Microbiol.">
        <title>Complete genome sequence of Corynebacterium casei LMG S-19264T (=DSM 44701T), isolated from a smear-ripened cheese.</title>
        <authorList>
            <consortium name="US DOE Joint Genome Institute (JGI-PGF)"/>
            <person name="Walter F."/>
            <person name="Albersmeier A."/>
            <person name="Kalinowski J."/>
            <person name="Ruckert C."/>
        </authorList>
    </citation>
    <scope>NUCLEOTIDE SEQUENCE</scope>
    <source>
        <strain evidence="7">JCM 13306</strain>
    </source>
</reference>
<evidence type="ECO:0000256" key="1">
    <source>
        <dbReference type="ARBA" id="ARBA00001864"/>
    </source>
</evidence>
<comment type="subunit">
    <text evidence="4">Homododecamer.</text>
</comment>
<comment type="similarity">
    <text evidence="3">Belongs to the type-II 3-dehydroquinase family.</text>
</comment>
<evidence type="ECO:0000256" key="6">
    <source>
        <dbReference type="ARBA" id="ARBA00023239"/>
    </source>
</evidence>